<keyword evidence="11" id="KW-1185">Reference proteome</keyword>
<dbReference type="CDD" id="cd16913">
    <property type="entry name" value="YkuD_like"/>
    <property type="match status" value="1"/>
</dbReference>
<keyword evidence="8" id="KW-0732">Signal</keyword>
<dbReference type="AlphaFoldDB" id="A0A7X5APL7"/>
<evidence type="ECO:0000256" key="6">
    <source>
        <dbReference type="ARBA" id="ARBA00023316"/>
    </source>
</evidence>
<protein>
    <submittedName>
        <fullName evidence="10">L,D-transpeptidase family protein</fullName>
    </submittedName>
</protein>
<dbReference type="Pfam" id="PF20142">
    <property type="entry name" value="Scaffold"/>
    <property type="match status" value="1"/>
</dbReference>
<dbReference type="InterPro" id="IPR036366">
    <property type="entry name" value="PGBDSf"/>
</dbReference>
<evidence type="ECO:0000256" key="8">
    <source>
        <dbReference type="SAM" id="SignalP"/>
    </source>
</evidence>
<organism evidence="10 11">
    <name type="scientific">Halomonas alimentaria</name>
    <dbReference type="NCBI Taxonomy" id="147248"/>
    <lineage>
        <taxon>Bacteria</taxon>
        <taxon>Pseudomonadati</taxon>
        <taxon>Pseudomonadota</taxon>
        <taxon>Gammaproteobacteria</taxon>
        <taxon>Oceanospirillales</taxon>
        <taxon>Halomonadaceae</taxon>
        <taxon>Halomonas</taxon>
    </lineage>
</organism>
<dbReference type="EMBL" id="WUTT01000001">
    <property type="protein sequence ID" value="NAW34083.1"/>
    <property type="molecule type" value="Genomic_DNA"/>
</dbReference>
<dbReference type="Gene3D" id="2.40.440.10">
    <property type="entry name" value="L,D-transpeptidase catalytic domain-like"/>
    <property type="match status" value="1"/>
</dbReference>
<dbReference type="InterPro" id="IPR045380">
    <property type="entry name" value="LD_TPept_scaffold_dom"/>
</dbReference>
<evidence type="ECO:0000256" key="7">
    <source>
        <dbReference type="PROSITE-ProRule" id="PRU01373"/>
    </source>
</evidence>
<keyword evidence="4 7" id="KW-0133">Cell shape</keyword>
<feature type="active site" description="Proton donor/acceptor" evidence="7">
    <location>
        <position position="436"/>
    </location>
</feature>
<reference evidence="10 11" key="1">
    <citation type="submission" date="2019-12" db="EMBL/GenBank/DDBJ databases">
        <title>Draft genome sequencing of Halomonas alimentaria DSM 15356.</title>
        <authorList>
            <person name="Pandiyan K."/>
            <person name="Kushwaha P."/>
            <person name="Gowdham M."/>
            <person name="Chakdar H."/>
            <person name="Singh A."/>
            <person name="Kumar M."/>
            <person name="Saxena A.K."/>
        </authorList>
    </citation>
    <scope>NUCLEOTIDE SEQUENCE [LARGE SCALE GENOMIC DNA]</scope>
    <source>
        <strain evidence="10 11">DSM 15356</strain>
    </source>
</reference>
<dbReference type="UniPathway" id="UPA00219"/>
<dbReference type="PANTHER" id="PTHR41533:SF2">
    <property type="entry name" value="BLR7131 PROTEIN"/>
    <property type="match status" value="1"/>
</dbReference>
<evidence type="ECO:0000256" key="4">
    <source>
        <dbReference type="ARBA" id="ARBA00022960"/>
    </source>
</evidence>
<dbReference type="Proteomes" id="UP000487929">
    <property type="component" value="Unassembled WGS sequence"/>
</dbReference>
<evidence type="ECO:0000259" key="9">
    <source>
        <dbReference type="PROSITE" id="PS52029"/>
    </source>
</evidence>
<feature type="domain" description="L,D-TPase catalytic" evidence="9">
    <location>
        <begin position="308"/>
        <end position="481"/>
    </location>
</feature>
<dbReference type="RefSeq" id="WP_161431393.1">
    <property type="nucleotide sequence ID" value="NZ_WUTT01000001.1"/>
</dbReference>
<dbReference type="SUPFAM" id="SSF141523">
    <property type="entry name" value="L,D-transpeptidase catalytic domain-like"/>
    <property type="match status" value="1"/>
</dbReference>
<feature type="active site" description="Nucleophile" evidence="7">
    <location>
        <position position="455"/>
    </location>
</feature>
<keyword evidence="6 7" id="KW-0961">Cell wall biogenesis/degradation</keyword>
<dbReference type="GO" id="GO:0071555">
    <property type="term" value="P:cell wall organization"/>
    <property type="evidence" value="ECO:0007669"/>
    <property type="project" value="UniProtKB-UniRule"/>
</dbReference>
<dbReference type="GO" id="GO:0009252">
    <property type="term" value="P:peptidoglycan biosynthetic process"/>
    <property type="evidence" value="ECO:0007669"/>
    <property type="project" value="UniProtKB-UniPathway"/>
</dbReference>
<dbReference type="GO" id="GO:0008360">
    <property type="term" value="P:regulation of cell shape"/>
    <property type="evidence" value="ECO:0007669"/>
    <property type="project" value="UniProtKB-UniRule"/>
</dbReference>
<evidence type="ECO:0000313" key="11">
    <source>
        <dbReference type="Proteomes" id="UP000487929"/>
    </source>
</evidence>
<comment type="similarity">
    <text evidence="2">Belongs to the YkuD family.</text>
</comment>
<dbReference type="Pfam" id="PF03734">
    <property type="entry name" value="YkuD"/>
    <property type="match status" value="1"/>
</dbReference>
<dbReference type="Pfam" id="PF01471">
    <property type="entry name" value="PG_binding_1"/>
    <property type="match status" value="1"/>
</dbReference>
<feature type="chain" id="PRO_5031379493" evidence="8">
    <location>
        <begin position="24"/>
        <end position="536"/>
    </location>
</feature>
<comment type="pathway">
    <text evidence="1 7">Cell wall biogenesis; peptidoglycan biosynthesis.</text>
</comment>
<gene>
    <name evidence="10" type="ORF">GRB96_06605</name>
</gene>
<dbReference type="SUPFAM" id="SSF47090">
    <property type="entry name" value="PGBD-like"/>
    <property type="match status" value="1"/>
</dbReference>
<keyword evidence="5 7" id="KW-0573">Peptidoglycan synthesis</keyword>
<dbReference type="InterPro" id="IPR005490">
    <property type="entry name" value="LD_TPept_cat_dom"/>
</dbReference>
<accession>A0A7X5APL7</accession>
<dbReference type="InterPro" id="IPR036365">
    <property type="entry name" value="PGBD-like_sf"/>
</dbReference>
<dbReference type="InterPro" id="IPR052905">
    <property type="entry name" value="LD-transpeptidase_YkuD-like"/>
</dbReference>
<evidence type="ECO:0000256" key="1">
    <source>
        <dbReference type="ARBA" id="ARBA00004752"/>
    </source>
</evidence>
<name>A0A7X5APL7_9GAMM</name>
<evidence type="ECO:0000256" key="3">
    <source>
        <dbReference type="ARBA" id="ARBA00022679"/>
    </source>
</evidence>
<proteinExistence type="inferred from homology"/>
<dbReference type="PROSITE" id="PS52029">
    <property type="entry name" value="LD_TPASE"/>
    <property type="match status" value="1"/>
</dbReference>
<evidence type="ECO:0000256" key="5">
    <source>
        <dbReference type="ARBA" id="ARBA00022984"/>
    </source>
</evidence>
<comment type="caution">
    <text evidence="10">The sequence shown here is derived from an EMBL/GenBank/DDBJ whole genome shotgun (WGS) entry which is preliminary data.</text>
</comment>
<dbReference type="InterPro" id="IPR038063">
    <property type="entry name" value="Transpep_catalytic_dom"/>
</dbReference>
<dbReference type="OrthoDB" id="9778545at2"/>
<dbReference type="Gene3D" id="1.10.101.10">
    <property type="entry name" value="PGBD-like superfamily/PGBD"/>
    <property type="match status" value="1"/>
</dbReference>
<evidence type="ECO:0000256" key="2">
    <source>
        <dbReference type="ARBA" id="ARBA00005992"/>
    </source>
</evidence>
<dbReference type="PANTHER" id="PTHR41533">
    <property type="entry name" value="L,D-TRANSPEPTIDASE HI_1667-RELATED"/>
    <property type="match status" value="1"/>
</dbReference>
<sequence>MRRSVAIGVLTLGIMLVSGMAMAQQPTAQEGSVSAVEQALEQQNGTLEAFYAARDFQAAWTRESRVEALVEAMKKLAEDGLEPTDYGADRLLAEFRQAQAGDDMARGRFDTRATRALLTALRHLHHGKVDPNSIDADWEVPINAQLPPMGAIVRAVDAGEITALLDSVRPAYAPYQRLQQGLARYRHIQRLGGWPMLPEGGPTLRLGEAHPDVAILRERLARVGELEVMAADPSILPAADLEAPDPRRFDADLEAAVKRFQDRHLLETDGVVGPRTRAALNVPVGKRVDQIRLNLERARWLMHGLPEAFVLVDIAGYRLSYFRPNGQVWRSRIVVGQPYRRTPSLRSEITHLTVNPTWTVPPTILREDVIPKVRRDPGYLARQNMQVLSPSGQRLSPGQVDWSNPGNVMIRQAAGPGNSLGQVVVRFPNDHLVYLHDTPAQSLFSREQRAFSSGCIRVQGVLEFAQLLFDDTGSGHDLRALLADGRTRDVPLAETMPVILHYWTVHPDSGGQMVFRPDIYERDDALLRALDRPLAL</sequence>
<dbReference type="GO" id="GO:0016740">
    <property type="term" value="F:transferase activity"/>
    <property type="evidence" value="ECO:0007669"/>
    <property type="project" value="UniProtKB-KW"/>
</dbReference>
<dbReference type="GO" id="GO:0004180">
    <property type="term" value="F:carboxypeptidase activity"/>
    <property type="evidence" value="ECO:0007669"/>
    <property type="project" value="UniProtKB-ARBA"/>
</dbReference>
<dbReference type="InterPro" id="IPR002477">
    <property type="entry name" value="Peptidoglycan-bd-like"/>
</dbReference>
<keyword evidence="3" id="KW-0808">Transferase</keyword>
<feature type="signal peptide" evidence="8">
    <location>
        <begin position="1"/>
        <end position="23"/>
    </location>
</feature>
<evidence type="ECO:0000313" key="10">
    <source>
        <dbReference type="EMBL" id="NAW34083.1"/>
    </source>
</evidence>